<proteinExistence type="predicted"/>
<sequence>MGGCAVHRKTVGLAAPAMPHPRSSIAGVPCSCRVSSRSMLKLTLVGRLHRVPSVARLPGPTKSARDTLPADCSYMLPLASRVGQAPACLQVNAGCHAPVAKQQEHAEAESDHLVRKASHTGQAPRVRPPRQASLGCHWPLASAEVPSRPSIMRDVCPTIFSSCRSDYTVANT</sequence>
<evidence type="ECO:0000256" key="1">
    <source>
        <dbReference type="SAM" id="MobiDB-lite"/>
    </source>
</evidence>
<evidence type="ECO:0000313" key="3">
    <source>
        <dbReference type="Proteomes" id="UP000001887"/>
    </source>
</evidence>
<feature type="compositionally biased region" description="Basic and acidic residues" evidence="1">
    <location>
        <begin position="103"/>
        <end position="114"/>
    </location>
</feature>
<reference evidence="2 3" key="1">
    <citation type="journal article" date="2009" name="Stand. Genomic Sci.">
        <title>Complete genome sequence of Pirellula staleyi type strain (ATCC 27377).</title>
        <authorList>
            <person name="Clum A."/>
            <person name="Tindall B.J."/>
            <person name="Sikorski J."/>
            <person name="Ivanova N."/>
            <person name="Mavrommatis K."/>
            <person name="Lucas S."/>
            <person name="Glavina del Rio T."/>
            <person name="Nolan M."/>
            <person name="Chen F."/>
            <person name="Tice H."/>
            <person name="Pitluck S."/>
            <person name="Cheng J.F."/>
            <person name="Chertkov O."/>
            <person name="Brettin T."/>
            <person name="Han C."/>
            <person name="Detter J.C."/>
            <person name="Kuske C."/>
            <person name="Bruce D."/>
            <person name="Goodwin L."/>
            <person name="Ovchinikova G."/>
            <person name="Pati A."/>
            <person name="Mikhailova N."/>
            <person name="Chen A."/>
            <person name="Palaniappan K."/>
            <person name="Land M."/>
            <person name="Hauser L."/>
            <person name="Chang Y.J."/>
            <person name="Jeffries C.D."/>
            <person name="Chain P."/>
            <person name="Rohde M."/>
            <person name="Goker M."/>
            <person name="Bristow J."/>
            <person name="Eisen J.A."/>
            <person name="Markowitz V."/>
            <person name="Hugenholtz P."/>
            <person name="Kyrpides N.C."/>
            <person name="Klenk H.P."/>
            <person name="Lapidus A."/>
        </authorList>
    </citation>
    <scope>NUCLEOTIDE SEQUENCE [LARGE SCALE GENOMIC DNA]</scope>
    <source>
        <strain evidence="3">ATCC 27377 / DSM 6068 / ICPB 4128</strain>
    </source>
</reference>
<accession>D2R4I0</accession>
<dbReference type="KEGG" id="psl:Psta_0642"/>
<keyword evidence="3" id="KW-1185">Reference proteome</keyword>
<feature type="region of interest" description="Disordered" evidence="1">
    <location>
        <begin position="103"/>
        <end position="131"/>
    </location>
</feature>
<name>D2R4I0_PIRSD</name>
<dbReference type="Proteomes" id="UP000001887">
    <property type="component" value="Chromosome"/>
</dbReference>
<dbReference type="AlphaFoldDB" id="D2R4I0"/>
<evidence type="ECO:0000313" key="2">
    <source>
        <dbReference type="EMBL" id="ADB15328.1"/>
    </source>
</evidence>
<organism evidence="2 3">
    <name type="scientific">Pirellula staleyi (strain ATCC 27377 / DSM 6068 / ICPB 4128)</name>
    <name type="common">Pirella staleyi</name>
    <dbReference type="NCBI Taxonomy" id="530564"/>
    <lineage>
        <taxon>Bacteria</taxon>
        <taxon>Pseudomonadati</taxon>
        <taxon>Planctomycetota</taxon>
        <taxon>Planctomycetia</taxon>
        <taxon>Pirellulales</taxon>
        <taxon>Pirellulaceae</taxon>
        <taxon>Pirellula</taxon>
    </lineage>
</organism>
<protein>
    <submittedName>
        <fullName evidence="2">Uncharacterized protein</fullName>
    </submittedName>
</protein>
<gene>
    <name evidence="2" type="ordered locus">Psta_0642</name>
</gene>
<dbReference type="HOGENOM" id="CLU_1553843_0_0_0"/>
<dbReference type="STRING" id="530564.Psta_0642"/>
<dbReference type="EMBL" id="CP001848">
    <property type="protein sequence ID" value="ADB15328.1"/>
    <property type="molecule type" value="Genomic_DNA"/>
</dbReference>